<name>A0A7U2I3A5_PHANO</name>
<dbReference type="AlphaFoldDB" id="A0A7U2I3A5"/>
<proteinExistence type="predicted"/>
<reference evidence="2" key="1">
    <citation type="journal article" date="2021" name="BMC Genomics">
        <title>Chromosome-level genome assembly and manually-curated proteome of model necrotroph Parastagonospora nodorum Sn15 reveals a genome-wide trove of candidate effector homologs, and redundancy of virulence-related functions within an accessory chromosome.</title>
        <authorList>
            <person name="Bertazzoni S."/>
            <person name="Jones D.A.B."/>
            <person name="Phan H.T."/>
            <person name="Tan K.-C."/>
            <person name="Hane J.K."/>
        </authorList>
    </citation>
    <scope>NUCLEOTIDE SEQUENCE [LARGE SCALE GENOMIC DNA]</scope>
    <source>
        <strain evidence="2">SN15 / ATCC MYA-4574 / FGSC 10173)</strain>
    </source>
</reference>
<protein>
    <submittedName>
        <fullName evidence="1">Uncharacterized protein</fullName>
    </submittedName>
</protein>
<dbReference type="OrthoDB" id="3799413at2759"/>
<evidence type="ECO:0000313" key="1">
    <source>
        <dbReference type="EMBL" id="QRC97827.1"/>
    </source>
</evidence>
<sequence>MAATSQPAPLAGDSFLERLPSELLEKILLEVVGDIIPPAGYRHNDAKPIRCELEGEFGASFASLLLGHRLVSRTIRSISWRSLAKVLGETLFDMCSEESMANLVALTRCASLAPWMNKLTMSCFKVNKTYPFIHDALANDGNDGCVVAYLNDVHQNDLRRLRDVDKIWYTTAWSLPTTTEDTSVLELGPVGINAEFERGLKYMVSACMVSLVNLDNICYYYDVDHIPARFRDFAHQHKSNDLFNFAVVSGVISEAGADLGFRLLMDMMLVAKLQPKCLCLAVTIKEPQYFVTSASSDAAMSIFRQVRELTLIEAGIVPRARSRPNPSISAIAVSRTNFPNLRSLSVELGWFPSSSPIHAILYPRILEVPGLRHISITRGNQMCPRLLNLFELYKGTLQSVSLRDMITVTYEPILKVLKSLSLEALTIHDEYGVWWEGDTYDEREFRGVPKGFLESVAKSGIFGPELLDEKLEDELEVELEEGLEE</sequence>
<evidence type="ECO:0000313" key="2">
    <source>
        <dbReference type="Proteomes" id="UP000663193"/>
    </source>
</evidence>
<keyword evidence="2" id="KW-1185">Reference proteome</keyword>
<accession>A0A7U2I3A5</accession>
<dbReference type="Proteomes" id="UP000663193">
    <property type="component" value="Chromosome 8"/>
</dbReference>
<gene>
    <name evidence="1" type="ORF">JI435_151700</name>
</gene>
<dbReference type="VEuPathDB" id="FungiDB:JI435_151700"/>
<organism evidence="1 2">
    <name type="scientific">Phaeosphaeria nodorum (strain SN15 / ATCC MYA-4574 / FGSC 10173)</name>
    <name type="common">Glume blotch fungus</name>
    <name type="synonym">Parastagonospora nodorum</name>
    <dbReference type="NCBI Taxonomy" id="321614"/>
    <lineage>
        <taxon>Eukaryota</taxon>
        <taxon>Fungi</taxon>
        <taxon>Dikarya</taxon>
        <taxon>Ascomycota</taxon>
        <taxon>Pezizomycotina</taxon>
        <taxon>Dothideomycetes</taxon>
        <taxon>Pleosporomycetidae</taxon>
        <taxon>Pleosporales</taxon>
        <taxon>Pleosporineae</taxon>
        <taxon>Phaeosphaeriaceae</taxon>
        <taxon>Parastagonospora</taxon>
    </lineage>
</organism>
<dbReference type="EMBL" id="CP069030">
    <property type="protein sequence ID" value="QRC97827.1"/>
    <property type="molecule type" value="Genomic_DNA"/>
</dbReference>